<dbReference type="InterPro" id="IPR050366">
    <property type="entry name" value="BP-dependent_transpt_permease"/>
</dbReference>
<dbReference type="SUPFAM" id="SSF161098">
    <property type="entry name" value="MetI-like"/>
    <property type="match status" value="1"/>
</dbReference>
<name>A0A3M2J1V0_9CELL</name>
<dbReference type="Gene3D" id="1.10.3720.10">
    <property type="entry name" value="MetI-like"/>
    <property type="match status" value="1"/>
</dbReference>
<feature type="transmembrane region" description="Helical" evidence="7">
    <location>
        <begin position="268"/>
        <end position="289"/>
    </location>
</feature>
<evidence type="ECO:0000256" key="1">
    <source>
        <dbReference type="ARBA" id="ARBA00004651"/>
    </source>
</evidence>
<evidence type="ECO:0000256" key="2">
    <source>
        <dbReference type="ARBA" id="ARBA00022448"/>
    </source>
</evidence>
<dbReference type="EMBL" id="RFFI01000094">
    <property type="protein sequence ID" value="RMI06784.1"/>
    <property type="molecule type" value="Genomic_DNA"/>
</dbReference>
<evidence type="ECO:0000313" key="9">
    <source>
        <dbReference type="EMBL" id="RMI06784.1"/>
    </source>
</evidence>
<reference evidence="9 10" key="1">
    <citation type="submission" date="2018-10" db="EMBL/GenBank/DDBJ databases">
        <title>Isolation, diversity and antifungal activity of actinobacteria from wheat.</title>
        <authorList>
            <person name="Han C."/>
        </authorList>
    </citation>
    <scope>NUCLEOTIDE SEQUENCE [LARGE SCALE GENOMIC DNA]</scope>
    <source>
        <strain evidence="9 10">NEAU-YY56</strain>
    </source>
</reference>
<feature type="transmembrane region" description="Helical" evidence="7">
    <location>
        <begin position="104"/>
        <end position="128"/>
    </location>
</feature>
<sequence>MTSPQTIAADLAVSPGGATTRAARRWARVTAVRHRALGVDLVAIGVLALIVAVALAAPVLAPHSPILRSGEAFLPPLSPEHLLGTDALGYDILSRLLYGMRSSLVAAAIVIASGVLVGGLVGLLAGALPGWVDALLMRTTDLFLALPGLVIAMAVAAALGASFTSALVGVAVVWWPLYARLVRGEVRAWAARPHLEAARLAGTPWGLRVTRHLLPGVRSTVVVAASLDVGGLVVALSGLSFIGLSSPAPAPELGAMAAQGMAYLLQAWWVPIFPGLAVLVIALAANLAGDGVRDLMRGR</sequence>
<evidence type="ECO:0000256" key="6">
    <source>
        <dbReference type="ARBA" id="ARBA00023136"/>
    </source>
</evidence>
<dbReference type="GO" id="GO:0055085">
    <property type="term" value="P:transmembrane transport"/>
    <property type="evidence" value="ECO:0007669"/>
    <property type="project" value="InterPro"/>
</dbReference>
<comment type="subcellular location">
    <subcellularLocation>
        <location evidence="1 7">Cell membrane</location>
        <topology evidence="1 7">Multi-pass membrane protein</topology>
    </subcellularLocation>
</comment>
<feature type="transmembrane region" description="Helical" evidence="7">
    <location>
        <begin position="148"/>
        <end position="177"/>
    </location>
</feature>
<keyword evidence="5 7" id="KW-1133">Transmembrane helix</keyword>
<dbReference type="PANTHER" id="PTHR43386">
    <property type="entry name" value="OLIGOPEPTIDE TRANSPORT SYSTEM PERMEASE PROTEIN APPC"/>
    <property type="match status" value="1"/>
</dbReference>
<dbReference type="PROSITE" id="PS50928">
    <property type="entry name" value="ABC_TM1"/>
    <property type="match status" value="1"/>
</dbReference>
<keyword evidence="2 7" id="KW-0813">Transport</keyword>
<protein>
    <submittedName>
        <fullName evidence="9">ABC transporter permease</fullName>
    </submittedName>
</protein>
<evidence type="ECO:0000256" key="4">
    <source>
        <dbReference type="ARBA" id="ARBA00022692"/>
    </source>
</evidence>
<dbReference type="OrthoDB" id="9812701at2"/>
<evidence type="ECO:0000256" key="7">
    <source>
        <dbReference type="RuleBase" id="RU363032"/>
    </source>
</evidence>
<keyword evidence="6 7" id="KW-0472">Membrane</keyword>
<accession>A0A3M2J1V0</accession>
<dbReference type="Proteomes" id="UP000269289">
    <property type="component" value="Unassembled WGS sequence"/>
</dbReference>
<comment type="caution">
    <text evidence="9">The sequence shown here is derived from an EMBL/GenBank/DDBJ whole genome shotgun (WGS) entry which is preliminary data.</text>
</comment>
<proteinExistence type="inferred from homology"/>
<evidence type="ECO:0000256" key="5">
    <source>
        <dbReference type="ARBA" id="ARBA00022989"/>
    </source>
</evidence>
<feature type="transmembrane region" description="Helical" evidence="7">
    <location>
        <begin position="221"/>
        <end position="248"/>
    </location>
</feature>
<evidence type="ECO:0000259" key="8">
    <source>
        <dbReference type="PROSITE" id="PS50928"/>
    </source>
</evidence>
<organism evidence="9 10">
    <name type="scientific">Cellulomonas triticagri</name>
    <dbReference type="NCBI Taxonomy" id="2483352"/>
    <lineage>
        <taxon>Bacteria</taxon>
        <taxon>Bacillati</taxon>
        <taxon>Actinomycetota</taxon>
        <taxon>Actinomycetes</taxon>
        <taxon>Micrococcales</taxon>
        <taxon>Cellulomonadaceae</taxon>
        <taxon>Cellulomonas</taxon>
    </lineage>
</organism>
<keyword evidence="3" id="KW-1003">Cell membrane</keyword>
<dbReference type="InterPro" id="IPR035906">
    <property type="entry name" value="MetI-like_sf"/>
</dbReference>
<evidence type="ECO:0000256" key="3">
    <source>
        <dbReference type="ARBA" id="ARBA00022475"/>
    </source>
</evidence>
<feature type="transmembrane region" description="Helical" evidence="7">
    <location>
        <begin position="41"/>
        <end position="61"/>
    </location>
</feature>
<dbReference type="RefSeq" id="WP_122150389.1">
    <property type="nucleotide sequence ID" value="NZ_RFFI01000094.1"/>
</dbReference>
<feature type="domain" description="ABC transmembrane type-1" evidence="8">
    <location>
        <begin position="100"/>
        <end position="289"/>
    </location>
</feature>
<keyword evidence="10" id="KW-1185">Reference proteome</keyword>
<evidence type="ECO:0000313" key="10">
    <source>
        <dbReference type="Proteomes" id="UP000269289"/>
    </source>
</evidence>
<dbReference type="Pfam" id="PF00528">
    <property type="entry name" value="BPD_transp_1"/>
    <property type="match status" value="1"/>
</dbReference>
<comment type="similarity">
    <text evidence="7">Belongs to the binding-protein-dependent transport system permease family.</text>
</comment>
<keyword evidence="4 7" id="KW-0812">Transmembrane</keyword>
<dbReference type="PANTHER" id="PTHR43386:SF1">
    <property type="entry name" value="D,D-DIPEPTIDE TRANSPORT SYSTEM PERMEASE PROTEIN DDPC-RELATED"/>
    <property type="match status" value="1"/>
</dbReference>
<gene>
    <name evidence="9" type="ORF">EBM89_15205</name>
</gene>
<dbReference type="InterPro" id="IPR000515">
    <property type="entry name" value="MetI-like"/>
</dbReference>
<dbReference type="GO" id="GO:0005886">
    <property type="term" value="C:plasma membrane"/>
    <property type="evidence" value="ECO:0007669"/>
    <property type="project" value="UniProtKB-SubCell"/>
</dbReference>
<dbReference type="AlphaFoldDB" id="A0A3M2J1V0"/>
<dbReference type="CDD" id="cd06261">
    <property type="entry name" value="TM_PBP2"/>
    <property type="match status" value="1"/>
</dbReference>